<dbReference type="Pfam" id="PF13155">
    <property type="entry name" value="Toprim_2"/>
    <property type="match status" value="1"/>
</dbReference>
<dbReference type="PANTHER" id="PTHR30313:SF2">
    <property type="entry name" value="DNA PRIMASE"/>
    <property type="match status" value="1"/>
</dbReference>
<protein>
    <recommendedName>
        <fullName evidence="1">Toprim domain-containing protein</fullName>
    </recommendedName>
</protein>
<feature type="non-terminal residue" evidence="2">
    <location>
        <position position="1"/>
    </location>
</feature>
<dbReference type="AlphaFoldDB" id="A0A382G4Y1"/>
<dbReference type="Gene3D" id="3.40.1360.10">
    <property type="match status" value="1"/>
</dbReference>
<dbReference type="CDD" id="cd03364">
    <property type="entry name" value="TOPRIM_DnaG_primases"/>
    <property type="match status" value="1"/>
</dbReference>
<evidence type="ECO:0000313" key="2">
    <source>
        <dbReference type="EMBL" id="SVB69617.1"/>
    </source>
</evidence>
<dbReference type="InterPro" id="IPR006171">
    <property type="entry name" value="TOPRIM_dom"/>
</dbReference>
<organism evidence="2">
    <name type="scientific">marine metagenome</name>
    <dbReference type="NCBI Taxonomy" id="408172"/>
    <lineage>
        <taxon>unclassified sequences</taxon>
        <taxon>metagenomes</taxon>
        <taxon>ecological metagenomes</taxon>
    </lineage>
</organism>
<dbReference type="PANTHER" id="PTHR30313">
    <property type="entry name" value="DNA PRIMASE"/>
    <property type="match status" value="1"/>
</dbReference>
<evidence type="ECO:0000259" key="1">
    <source>
        <dbReference type="PROSITE" id="PS50880"/>
    </source>
</evidence>
<dbReference type="GO" id="GO:0005737">
    <property type="term" value="C:cytoplasm"/>
    <property type="evidence" value="ECO:0007669"/>
    <property type="project" value="TreeGrafter"/>
</dbReference>
<dbReference type="SUPFAM" id="SSF56731">
    <property type="entry name" value="DNA primase core"/>
    <property type="match status" value="1"/>
</dbReference>
<dbReference type="PROSITE" id="PS50880">
    <property type="entry name" value="TOPRIM"/>
    <property type="match status" value="1"/>
</dbReference>
<accession>A0A382G4Y1</accession>
<dbReference type="EMBL" id="UINC01053285">
    <property type="protein sequence ID" value="SVB69617.1"/>
    <property type="molecule type" value="Genomic_DNA"/>
</dbReference>
<reference evidence="2" key="1">
    <citation type="submission" date="2018-05" db="EMBL/GenBank/DDBJ databases">
        <authorList>
            <person name="Lanie J.A."/>
            <person name="Ng W.-L."/>
            <person name="Kazmierczak K.M."/>
            <person name="Andrzejewski T.M."/>
            <person name="Davidsen T.M."/>
            <person name="Wayne K.J."/>
            <person name="Tettelin H."/>
            <person name="Glass J.I."/>
            <person name="Rusch D."/>
            <person name="Podicherti R."/>
            <person name="Tsui H.-C.T."/>
            <person name="Winkler M.E."/>
        </authorList>
    </citation>
    <scope>NUCLEOTIDE SEQUENCE</scope>
</reference>
<name>A0A382G4Y1_9ZZZZ</name>
<dbReference type="InterPro" id="IPR050219">
    <property type="entry name" value="DnaG_primase"/>
</dbReference>
<gene>
    <name evidence="2" type="ORF">METZ01_LOCUS222471</name>
</gene>
<dbReference type="SMART" id="SM00493">
    <property type="entry name" value="TOPRIM"/>
    <property type="match status" value="1"/>
</dbReference>
<sequence length="365" mass="42286">NTNPKYINSPESSFFQKRYLLYNLKSAKEAARKKNNLLICEGYMDVITLYQYGIQSIVAPLGTAFTEDQLNLAWQYSYKPTIMFDGDSAGLRASYKAAIMSLPFLTPKKFLQFVLLPNNLDPDNYLNTYSFDKLVKLLKKPIPLVKFIFKHSSNTLVLDNADDKIIFDKYLDDIVFKIKDQKVKYFYKNEFKNLFFNKLRGSNKSDNYSLSLPNPSSLIDKQILSFIAVILNHQTIREDVIRLLKNANFLDKKHHQLITYLENAKLANQTSMQIINNCKDSGYRQILNKSLENQITQLFPFASNKYNSQQAKLDIEDSVKNINTRLLNLKKINKSLDTFVSEANSLNWDELQKINQEIQSGEEKD</sequence>
<proteinExistence type="predicted"/>
<feature type="domain" description="Toprim" evidence="1">
    <location>
        <begin position="35"/>
        <end position="117"/>
    </location>
</feature>
<dbReference type="InterPro" id="IPR034151">
    <property type="entry name" value="TOPRIM_DnaG_bac"/>
</dbReference>
<dbReference type="GO" id="GO:0006269">
    <property type="term" value="P:DNA replication, synthesis of primer"/>
    <property type="evidence" value="ECO:0007669"/>
    <property type="project" value="TreeGrafter"/>
</dbReference>